<dbReference type="InterPro" id="IPR037171">
    <property type="entry name" value="NagB/RpiA_transferase-like"/>
</dbReference>
<reference evidence="9 10" key="1">
    <citation type="submission" date="2019-03" db="EMBL/GenBank/DDBJ databases">
        <title>Genomic Encyclopedia of Type Strains, Phase IV (KMG-IV): sequencing the most valuable type-strain genomes for metagenomic binning, comparative biology and taxonomic classification.</title>
        <authorList>
            <person name="Goeker M."/>
        </authorList>
    </citation>
    <scope>NUCLEOTIDE SEQUENCE [LARGE SCALE GENOMIC DNA]</scope>
    <source>
        <strain evidence="9 10">DSM 23917</strain>
    </source>
</reference>
<dbReference type="Pfam" id="PF02589">
    <property type="entry name" value="LUD_dom"/>
    <property type="match status" value="1"/>
</dbReference>
<evidence type="ECO:0000259" key="8">
    <source>
        <dbReference type="PROSITE" id="PS51379"/>
    </source>
</evidence>
<dbReference type="GO" id="GO:0006089">
    <property type="term" value="P:lactate metabolic process"/>
    <property type="evidence" value="ECO:0007669"/>
    <property type="project" value="InterPro"/>
</dbReference>
<dbReference type="RefSeq" id="WP_131927488.1">
    <property type="nucleotide sequence ID" value="NZ_SLXB01000035.1"/>
</dbReference>
<keyword evidence="6" id="KW-0408">Iron</keyword>
<dbReference type="InterPro" id="IPR017900">
    <property type="entry name" value="4Fe4S_Fe_S_CS"/>
</dbReference>
<dbReference type="PANTHER" id="PTHR47153">
    <property type="entry name" value="LACTATE UTILIZATION PROTEIN B"/>
    <property type="match status" value="1"/>
</dbReference>
<keyword evidence="7" id="KW-0411">Iron-sulfur</keyword>
<accession>A0A4R2LF94</accession>
<gene>
    <name evidence="9" type="ORF">EV202_13519</name>
</gene>
<keyword evidence="3" id="KW-0479">Metal-binding</keyword>
<sequence>MSTKHSKAAENFQKNTAMAAWHNETLWMVRAKRDRMSKEIPEWEDLREQACRLKLYSNSHLEELLLEFEKNATANGAIVHWAKDAAEYREIIYGILLSHNVKHFVKSKSMLSEECELNPFLLEKGIDVVETDLGERILQLMHLPPSHIVMPAIHIKREQVGELFEKEMGAEKGNYDPTYLTHVARKNLRDIFLNAEAAMTGANFAVASTGDIVVCTNEGNADMGTSCPKLNIAAFGLEKIVPDMDALGVFTRLLARSGTGQPITTYTSHYRYPREGGEHHIIIVDNGRSSILAHPDHIKTLNCIRCGACMNTCPVYRRSGGYSYTYFIPGPIGINLGMAHEPEKYYDNLSACSLCLSCSNVCPAKVDLGEQIYKWRQVLPDIGKANPTKKLISGGMKILMERPALFNAALWAAPAVNHLPRFMVYNDLNDWGKGRELPKFASESFNEMWKKNKVQGKGKRDEQ</sequence>
<dbReference type="Pfam" id="PF11870">
    <property type="entry name" value="LutB_C"/>
    <property type="match status" value="1"/>
</dbReference>
<evidence type="ECO:0000256" key="7">
    <source>
        <dbReference type="ARBA" id="ARBA00023014"/>
    </source>
</evidence>
<dbReference type="Proteomes" id="UP000295600">
    <property type="component" value="Unassembled WGS sequence"/>
</dbReference>
<evidence type="ECO:0000256" key="1">
    <source>
        <dbReference type="ARBA" id="ARBA00022448"/>
    </source>
</evidence>
<dbReference type="PANTHER" id="PTHR47153:SF2">
    <property type="entry name" value="LACTATE UTILIZATION PROTEIN B"/>
    <property type="match status" value="1"/>
</dbReference>
<dbReference type="SUPFAM" id="SSF54862">
    <property type="entry name" value="4Fe-4S ferredoxins"/>
    <property type="match status" value="1"/>
</dbReference>
<keyword evidence="5" id="KW-0249">Electron transport</keyword>
<dbReference type="SUPFAM" id="SSF100950">
    <property type="entry name" value="NagB/RpiA/CoA transferase-like"/>
    <property type="match status" value="1"/>
</dbReference>
<dbReference type="InterPro" id="IPR024569">
    <property type="entry name" value="LutB_C"/>
</dbReference>
<dbReference type="Gene3D" id="1.10.1060.10">
    <property type="entry name" value="Alpha-helical ferredoxin"/>
    <property type="match status" value="1"/>
</dbReference>
<evidence type="ECO:0000256" key="2">
    <source>
        <dbReference type="ARBA" id="ARBA00022485"/>
    </source>
</evidence>
<dbReference type="PROSITE" id="PS00198">
    <property type="entry name" value="4FE4S_FER_1"/>
    <property type="match status" value="2"/>
</dbReference>
<feature type="domain" description="4Fe-4S ferredoxin-type" evidence="8">
    <location>
        <begin position="342"/>
        <end position="371"/>
    </location>
</feature>
<keyword evidence="2" id="KW-0004">4Fe-4S</keyword>
<dbReference type="InterPro" id="IPR004452">
    <property type="entry name" value="LutB/LldF"/>
</dbReference>
<dbReference type="InterPro" id="IPR009051">
    <property type="entry name" value="Helical_ferredxn"/>
</dbReference>
<protein>
    <submittedName>
        <fullName evidence="9">L-lactate dehydrogenase complex protein LldF</fullName>
    </submittedName>
</protein>
<evidence type="ECO:0000256" key="5">
    <source>
        <dbReference type="ARBA" id="ARBA00022982"/>
    </source>
</evidence>
<proteinExistence type="predicted"/>
<dbReference type="GO" id="GO:0046872">
    <property type="term" value="F:metal ion binding"/>
    <property type="evidence" value="ECO:0007669"/>
    <property type="project" value="UniProtKB-KW"/>
</dbReference>
<dbReference type="Gene3D" id="3.40.50.10420">
    <property type="entry name" value="NagB/RpiA/CoA transferase-like"/>
    <property type="match status" value="1"/>
</dbReference>
<dbReference type="InterPro" id="IPR024185">
    <property type="entry name" value="FTHF_cligase-like_sf"/>
</dbReference>
<dbReference type="InterPro" id="IPR017896">
    <property type="entry name" value="4Fe4S_Fe-S-bd"/>
</dbReference>
<dbReference type="InterPro" id="IPR003741">
    <property type="entry name" value="LUD_dom"/>
</dbReference>
<dbReference type="GO" id="GO:0051539">
    <property type="term" value="F:4 iron, 4 sulfur cluster binding"/>
    <property type="evidence" value="ECO:0007669"/>
    <property type="project" value="UniProtKB-KW"/>
</dbReference>
<dbReference type="Pfam" id="PF13183">
    <property type="entry name" value="Fer4_8"/>
    <property type="match status" value="1"/>
</dbReference>
<evidence type="ECO:0000256" key="4">
    <source>
        <dbReference type="ARBA" id="ARBA00022737"/>
    </source>
</evidence>
<comment type="caution">
    <text evidence="9">The sequence shown here is derived from an EMBL/GenBank/DDBJ whole genome shotgun (WGS) entry which is preliminary data.</text>
</comment>
<keyword evidence="1" id="KW-0813">Transport</keyword>
<keyword evidence="4" id="KW-0677">Repeat</keyword>
<name>A0A4R2LF94_9BACE</name>
<evidence type="ECO:0000256" key="3">
    <source>
        <dbReference type="ARBA" id="ARBA00022723"/>
    </source>
</evidence>
<evidence type="ECO:0000313" key="10">
    <source>
        <dbReference type="Proteomes" id="UP000295600"/>
    </source>
</evidence>
<dbReference type="EMBL" id="SLXB01000035">
    <property type="protein sequence ID" value="TCO87126.1"/>
    <property type="molecule type" value="Genomic_DNA"/>
</dbReference>
<dbReference type="PROSITE" id="PS51379">
    <property type="entry name" value="4FE4S_FER_2"/>
    <property type="match status" value="2"/>
</dbReference>
<evidence type="ECO:0000313" key="9">
    <source>
        <dbReference type="EMBL" id="TCO87126.1"/>
    </source>
</evidence>
<evidence type="ECO:0000256" key="6">
    <source>
        <dbReference type="ARBA" id="ARBA00023004"/>
    </source>
</evidence>
<dbReference type="AlphaFoldDB" id="A0A4R2LF94"/>
<organism evidence="9 10">
    <name type="scientific">Prevotella heparinolytica</name>
    <dbReference type="NCBI Taxonomy" id="28113"/>
    <lineage>
        <taxon>Bacteria</taxon>
        <taxon>Pseudomonadati</taxon>
        <taxon>Bacteroidota</taxon>
        <taxon>Bacteroidia</taxon>
        <taxon>Bacteroidales</taxon>
        <taxon>Bacteroidaceae</taxon>
        <taxon>Bacteroides</taxon>
    </lineage>
</organism>
<feature type="domain" description="4Fe-4S ferredoxin-type" evidence="8">
    <location>
        <begin position="294"/>
        <end position="315"/>
    </location>
</feature>